<dbReference type="Proteomes" id="UP000288168">
    <property type="component" value="Unassembled WGS sequence"/>
</dbReference>
<gene>
    <name evidence="1" type="ORF">CEP54_005145</name>
</gene>
<organism evidence="1 2">
    <name type="scientific">Fusarium duplospermum</name>
    <dbReference type="NCBI Taxonomy" id="1325734"/>
    <lineage>
        <taxon>Eukaryota</taxon>
        <taxon>Fungi</taxon>
        <taxon>Dikarya</taxon>
        <taxon>Ascomycota</taxon>
        <taxon>Pezizomycotina</taxon>
        <taxon>Sordariomycetes</taxon>
        <taxon>Hypocreomycetidae</taxon>
        <taxon>Hypocreales</taxon>
        <taxon>Nectriaceae</taxon>
        <taxon>Fusarium</taxon>
        <taxon>Fusarium solani species complex</taxon>
    </lineage>
</organism>
<accession>A0A428QE61</accession>
<keyword evidence="2" id="KW-1185">Reference proteome</keyword>
<comment type="caution">
    <text evidence="1">The sequence shown here is derived from an EMBL/GenBank/DDBJ whole genome shotgun (WGS) entry which is preliminary data.</text>
</comment>
<dbReference type="AlphaFoldDB" id="A0A428QE61"/>
<sequence length="621" mass="67012">MAHTPYLTSYASTFSYAGGATRANVGGARAREHLSRALGEIDGLFAGMKYLDETETTPPDINEDGDDASELDDLLLELGAMSANAAIQTNPQSAEGIAWSSVRDVRSGMQCHWRHFVKLSQSLNIPIINELRETYEDAQGLREAGVFAFRNTLTGPAPNNLTKVFAFCSLSYVVSHLLHARGRLAEEDILAGITLWLNALEIPEERKAFQTLAQNLWPEAQNHLHYHDLGLSASDQSAIVSLQSNEFLPASSPSADPDSPGLVLESAFDPAPFSNAQDPSLILESGFDTAPLPGLSQNHLQYQDLSACNQSDIGAFQSNDFVPAVFPSTDPDSSGLVLEPGFDPEPWPGLAQNHPHYHDLGPSASNQSAIFGLQSNGFVPASFPGTDPGSSVPVLEPGFDPEPLPDLQGHSLAALGSSAAGPVAQNFPTPNTFAQEASQKHVFDITDATHNACYWQLLQHAPFDSSLTAIPQPYLDTGQGQFADTTLSTVPTEATEQSTTSGVPDDVPALISSPEELRDTLVFAVVCQYCCDSGDFWYGLSGCGMITKDRELVSAWNVECVGKKGRIHEQYLRHLTSEKDDKDVPSRGIVSIVETLVEMGYLQSIKETKDYMIEIGKATTL</sequence>
<reference evidence="1 2" key="1">
    <citation type="submission" date="2017-06" db="EMBL/GenBank/DDBJ databases">
        <title>Comparative genomic analysis of Ambrosia Fusariam Clade fungi.</title>
        <authorList>
            <person name="Stajich J.E."/>
            <person name="Carrillo J."/>
            <person name="Kijimoto T."/>
            <person name="Eskalen A."/>
            <person name="O'Donnell K."/>
            <person name="Kasson M."/>
        </authorList>
    </citation>
    <scope>NUCLEOTIDE SEQUENCE [LARGE SCALE GENOMIC DNA]</scope>
    <source>
        <strain evidence="1 2">NRRL62584</strain>
    </source>
</reference>
<protein>
    <submittedName>
        <fullName evidence="1">Uncharacterized protein</fullName>
    </submittedName>
</protein>
<evidence type="ECO:0000313" key="1">
    <source>
        <dbReference type="EMBL" id="RSL63597.1"/>
    </source>
</evidence>
<dbReference type="EMBL" id="NKCI01000038">
    <property type="protein sequence ID" value="RSL63597.1"/>
    <property type="molecule type" value="Genomic_DNA"/>
</dbReference>
<evidence type="ECO:0000313" key="2">
    <source>
        <dbReference type="Proteomes" id="UP000288168"/>
    </source>
</evidence>
<name>A0A428QE61_9HYPO</name>
<dbReference type="STRING" id="1325734.A0A428QE61"/>
<proteinExistence type="predicted"/>
<dbReference type="OrthoDB" id="5100145at2759"/>